<feature type="transmembrane region" description="Helical" evidence="1">
    <location>
        <begin position="9"/>
        <end position="28"/>
    </location>
</feature>
<dbReference type="InterPro" id="IPR002881">
    <property type="entry name" value="DUF58"/>
</dbReference>
<dbReference type="PANTHER" id="PTHR33608">
    <property type="entry name" value="BLL2464 PROTEIN"/>
    <property type="match status" value="1"/>
</dbReference>
<evidence type="ECO:0000259" key="2">
    <source>
        <dbReference type="Pfam" id="PF01882"/>
    </source>
</evidence>
<accession>A0ABS1HIE3</accession>
<organism evidence="3 4">
    <name type="scientific">Carboxylicivirga marina</name>
    <dbReference type="NCBI Taxonomy" id="2800988"/>
    <lineage>
        <taxon>Bacteria</taxon>
        <taxon>Pseudomonadati</taxon>
        <taxon>Bacteroidota</taxon>
        <taxon>Bacteroidia</taxon>
        <taxon>Marinilabiliales</taxon>
        <taxon>Marinilabiliaceae</taxon>
        <taxon>Carboxylicivirga</taxon>
    </lineage>
</organism>
<keyword evidence="4" id="KW-1185">Reference proteome</keyword>
<keyword evidence="1" id="KW-0812">Transmembrane</keyword>
<dbReference type="EMBL" id="JAENRR010000016">
    <property type="protein sequence ID" value="MBK3517428.1"/>
    <property type="molecule type" value="Genomic_DNA"/>
</dbReference>
<dbReference type="Pfam" id="PF01882">
    <property type="entry name" value="DUF58"/>
    <property type="match status" value="1"/>
</dbReference>
<gene>
    <name evidence="3" type="ORF">JIV24_08785</name>
</gene>
<proteinExistence type="predicted"/>
<evidence type="ECO:0000313" key="4">
    <source>
        <dbReference type="Proteomes" id="UP000605676"/>
    </source>
</evidence>
<evidence type="ECO:0000313" key="3">
    <source>
        <dbReference type="EMBL" id="MBK3517428.1"/>
    </source>
</evidence>
<keyword evidence="1" id="KW-1133">Transmembrane helix</keyword>
<name>A0ABS1HIE3_9BACT</name>
<reference evidence="3 4" key="1">
    <citation type="submission" date="2021-01" db="EMBL/GenBank/DDBJ databases">
        <title>Carboxyliciviraga sp.nov., isolated from coastal sediments.</title>
        <authorList>
            <person name="Lu D."/>
            <person name="Zhang T."/>
        </authorList>
    </citation>
    <scope>NUCLEOTIDE SEQUENCE [LARGE SCALE GENOMIC DNA]</scope>
    <source>
        <strain evidence="3 4">N1Y132</strain>
    </source>
</reference>
<comment type="caution">
    <text evidence="3">The sequence shown here is derived from an EMBL/GenBank/DDBJ whole genome shotgun (WGS) entry which is preliminary data.</text>
</comment>
<dbReference type="PANTHER" id="PTHR33608:SF3">
    <property type="entry name" value="SLR2013 PROTEIN"/>
    <property type="match status" value="1"/>
</dbReference>
<dbReference type="RefSeq" id="WP_200464658.1">
    <property type="nucleotide sequence ID" value="NZ_JAENRR010000016.1"/>
</dbReference>
<dbReference type="Proteomes" id="UP000605676">
    <property type="component" value="Unassembled WGS sequence"/>
</dbReference>
<protein>
    <submittedName>
        <fullName evidence="3">DUF58 domain-containing protein</fullName>
    </submittedName>
</protein>
<keyword evidence="1" id="KW-0472">Membrane</keyword>
<feature type="domain" description="DUF58" evidence="2">
    <location>
        <begin position="206"/>
        <end position="371"/>
    </location>
</feature>
<feature type="transmembrane region" description="Helical" evidence="1">
    <location>
        <begin position="34"/>
        <end position="59"/>
    </location>
</feature>
<sequence length="446" mass="51792">MSIRIRNHAYFSPLFYYAMAAVIFLLALGQFGAMFFQLGLMALGCFILLIIIECLLLFIKPKNSFVANRKVDERFSNGDNNSVSLSLSNNFPFPVTVKVIDELPIQFQQRDFKMSHSIKSGETVTNEYQLRPVERGEYWFGALNIFVKSPLRLIERRLQYAKNEMVKVYPAFKEMRQFEMLAISNRLTEVGIKKIRRIGHQMEFDQIREYTKGDDYRTINWKATARKSSLMVNQYQDEKSQQVISIVDLGRTMKMPFEGMTLLDYAINSSLVLSKIAMLKQDKAGLITFNNEVRTIVPPQRNSKQMQIIMEALYNQTTQFEEQSIQALYTTLRRKVHQRSLLVIYTNYESLSAAKRQLPMLQKLANDHMVVVVFFENTELKTLTNSKASDIEGIYVKTIAEKFAYDKKRIVLELERYGIHSVLTPPEDLTVETINKYLELKARGYI</sequence>
<evidence type="ECO:0000256" key="1">
    <source>
        <dbReference type="SAM" id="Phobius"/>
    </source>
</evidence>